<feature type="domain" description="LysM" evidence="6">
    <location>
        <begin position="138"/>
        <end position="185"/>
    </location>
</feature>
<evidence type="ECO:0000313" key="8">
    <source>
        <dbReference type="Proteomes" id="UP000030151"/>
    </source>
</evidence>
<feature type="chain" id="PRO_5001473695" evidence="5">
    <location>
        <begin position="19"/>
        <end position="384"/>
    </location>
</feature>
<dbReference type="EMBL" id="JELW01000028">
    <property type="protein sequence ID" value="EXU98267.1"/>
    <property type="molecule type" value="Genomic_DNA"/>
</dbReference>
<dbReference type="Proteomes" id="UP000030151">
    <property type="component" value="Unassembled WGS sequence"/>
</dbReference>
<comment type="similarity">
    <text evidence="4">Belongs to the secreted LysM effector family.</text>
</comment>
<keyword evidence="3" id="KW-0843">Virulence</keyword>
<dbReference type="CDD" id="cd00118">
    <property type="entry name" value="LysM"/>
    <property type="match status" value="1"/>
</dbReference>
<gene>
    <name evidence="7" type="ORF">X797_008657</name>
</gene>
<name>A0A014PMY0_9HYPO</name>
<evidence type="ECO:0000256" key="4">
    <source>
        <dbReference type="ARBA" id="ARBA00044955"/>
    </source>
</evidence>
<dbReference type="Pfam" id="PF01476">
    <property type="entry name" value="LysM"/>
    <property type="match status" value="2"/>
</dbReference>
<dbReference type="PANTHER" id="PTHR34997">
    <property type="entry name" value="AM15"/>
    <property type="match status" value="1"/>
</dbReference>
<dbReference type="InterPro" id="IPR018392">
    <property type="entry name" value="LysM"/>
</dbReference>
<protein>
    <submittedName>
        <fullName evidence="7">LysM domain protein</fullName>
    </submittedName>
</protein>
<evidence type="ECO:0000256" key="2">
    <source>
        <dbReference type="ARBA" id="ARBA00022729"/>
    </source>
</evidence>
<dbReference type="AlphaFoldDB" id="A0A014PMY0"/>
<dbReference type="HOGENOM" id="CLU_010591_0_0_1"/>
<accession>A0A014PMY0</accession>
<dbReference type="InterPro" id="IPR052210">
    <property type="entry name" value="LysM1-like"/>
</dbReference>
<evidence type="ECO:0000256" key="5">
    <source>
        <dbReference type="SAM" id="SignalP"/>
    </source>
</evidence>
<dbReference type="Gene3D" id="3.10.350.10">
    <property type="entry name" value="LysM domain"/>
    <property type="match status" value="3"/>
</dbReference>
<keyword evidence="1" id="KW-0147">Chitin-binding</keyword>
<evidence type="ECO:0000313" key="7">
    <source>
        <dbReference type="EMBL" id="EXU98267.1"/>
    </source>
</evidence>
<feature type="signal peptide" evidence="5">
    <location>
        <begin position="1"/>
        <end position="18"/>
    </location>
</feature>
<dbReference type="PANTHER" id="PTHR34997:SF2">
    <property type="entry name" value="LYSM DOMAIN-CONTAINING PROTEIN-RELATED"/>
    <property type="match status" value="1"/>
</dbReference>
<dbReference type="SMART" id="SM00257">
    <property type="entry name" value="LysM"/>
    <property type="match status" value="3"/>
</dbReference>
<feature type="domain" description="LysM" evidence="6">
    <location>
        <begin position="213"/>
        <end position="260"/>
    </location>
</feature>
<dbReference type="SUPFAM" id="SSF54106">
    <property type="entry name" value="LysM domain"/>
    <property type="match status" value="2"/>
</dbReference>
<proteinExistence type="inferred from homology"/>
<dbReference type="GO" id="GO:0008061">
    <property type="term" value="F:chitin binding"/>
    <property type="evidence" value="ECO:0007669"/>
    <property type="project" value="UniProtKB-KW"/>
</dbReference>
<organism evidence="7 8">
    <name type="scientific">Metarhizium robertsii</name>
    <dbReference type="NCBI Taxonomy" id="568076"/>
    <lineage>
        <taxon>Eukaryota</taxon>
        <taxon>Fungi</taxon>
        <taxon>Dikarya</taxon>
        <taxon>Ascomycota</taxon>
        <taxon>Pezizomycotina</taxon>
        <taxon>Sordariomycetes</taxon>
        <taxon>Hypocreomycetidae</taxon>
        <taxon>Hypocreales</taxon>
        <taxon>Clavicipitaceae</taxon>
        <taxon>Metarhizium</taxon>
    </lineage>
</organism>
<reference evidence="7 8" key="1">
    <citation type="submission" date="2014-02" db="EMBL/GenBank/DDBJ databases">
        <title>The genome sequence of the entomopathogenic fungus Metarhizium robertsii ARSEF 2575.</title>
        <authorList>
            <person name="Giuliano Garisto Donzelli B."/>
            <person name="Roe B.A."/>
            <person name="Macmil S.L."/>
            <person name="Krasnoff S.B."/>
            <person name="Gibson D.M."/>
        </authorList>
    </citation>
    <scope>NUCLEOTIDE SEQUENCE [LARGE SCALE GENOMIC DNA]</scope>
    <source>
        <strain evidence="7 8">ARSEF 2575</strain>
    </source>
</reference>
<evidence type="ECO:0000259" key="6">
    <source>
        <dbReference type="PROSITE" id="PS51782"/>
    </source>
</evidence>
<keyword evidence="2 5" id="KW-0732">Signal</keyword>
<evidence type="ECO:0000256" key="3">
    <source>
        <dbReference type="ARBA" id="ARBA00023026"/>
    </source>
</evidence>
<evidence type="ECO:0000256" key="1">
    <source>
        <dbReference type="ARBA" id="ARBA00022669"/>
    </source>
</evidence>
<dbReference type="PROSITE" id="PS51782">
    <property type="entry name" value="LYSM"/>
    <property type="match status" value="2"/>
</dbReference>
<dbReference type="InterPro" id="IPR036779">
    <property type="entry name" value="LysM_dom_sf"/>
</dbReference>
<comment type="caution">
    <text evidence="7">The sequence shown here is derived from an EMBL/GenBank/DDBJ whole genome shotgun (WGS) entry which is preliminary data.</text>
</comment>
<dbReference type="eggNOG" id="KOG2806">
    <property type="taxonomic scope" value="Eukaryota"/>
</dbReference>
<sequence>MKALVSILAVLAASLAEGYLVSPPGTPAPGATKDCSAWVQQSLGQTCTSIESAYGMSSAKFQEWNPSVTQLGAGCNLIQSLYYCVQINFISNFVSSTTFTSTVSSSSLSTTTRTTTSAGNGITTPTPTQGGMATDCNKFYKVQSGDTCQIIVDKYGTFTLSDFYRWNSAVGLDCHNLWAGYYVCVAVPGSPTTKPPPSGPSPTQAGIIQSCNKYYQAASGDTCQGILDKFQSFSLSDFYTWNPAVKADCTGLWAGYYYCVGIPISFHARALYHADCTGALYNEVTIQRNTNGLCLDTNCQAASLNLAAVGDCPNGQVQISYWEQSGCTGQWFGYGYTSRNTCHRLWTEGWKFKSIHLRCSSEKNDCVTQKTCTYSPEPSHGICS</sequence>